<feature type="transmembrane region" description="Helical" evidence="2">
    <location>
        <begin position="403"/>
        <end position="424"/>
    </location>
</feature>
<accession>A0ABR3PEY5</accession>
<protein>
    <recommendedName>
        <fullName evidence="5">Integral membrane protein</fullName>
    </recommendedName>
</protein>
<feature type="compositionally biased region" description="Basic and acidic residues" evidence="1">
    <location>
        <begin position="621"/>
        <end position="632"/>
    </location>
</feature>
<feature type="transmembrane region" description="Helical" evidence="2">
    <location>
        <begin position="369"/>
        <end position="397"/>
    </location>
</feature>
<feature type="region of interest" description="Disordered" evidence="1">
    <location>
        <begin position="1"/>
        <end position="136"/>
    </location>
</feature>
<comment type="caution">
    <text evidence="3">The sequence shown here is derived from an EMBL/GenBank/DDBJ whole genome shotgun (WGS) entry which is preliminary data.</text>
</comment>
<evidence type="ECO:0000256" key="2">
    <source>
        <dbReference type="SAM" id="Phobius"/>
    </source>
</evidence>
<organism evidence="3 4">
    <name type="scientific">Neodothiora populina</name>
    <dbReference type="NCBI Taxonomy" id="2781224"/>
    <lineage>
        <taxon>Eukaryota</taxon>
        <taxon>Fungi</taxon>
        <taxon>Dikarya</taxon>
        <taxon>Ascomycota</taxon>
        <taxon>Pezizomycotina</taxon>
        <taxon>Dothideomycetes</taxon>
        <taxon>Dothideomycetidae</taxon>
        <taxon>Dothideales</taxon>
        <taxon>Dothioraceae</taxon>
        <taxon>Neodothiora</taxon>
    </lineage>
</organism>
<dbReference type="RefSeq" id="XP_069200839.1">
    <property type="nucleotide sequence ID" value="XM_069343025.1"/>
</dbReference>
<keyword evidence="2" id="KW-1133">Transmembrane helix</keyword>
<feature type="region of interest" description="Disordered" evidence="1">
    <location>
        <begin position="273"/>
        <end position="304"/>
    </location>
</feature>
<keyword evidence="4" id="KW-1185">Reference proteome</keyword>
<evidence type="ECO:0000313" key="3">
    <source>
        <dbReference type="EMBL" id="KAL1304564.1"/>
    </source>
</evidence>
<keyword evidence="2" id="KW-0812">Transmembrane</keyword>
<gene>
    <name evidence="3" type="ORF">AAFC00_003540</name>
</gene>
<dbReference type="InterPro" id="IPR021369">
    <property type="entry name" value="DUF2985"/>
</dbReference>
<keyword evidence="2" id="KW-0472">Membrane</keyword>
<evidence type="ECO:0000256" key="1">
    <source>
        <dbReference type="SAM" id="MobiDB-lite"/>
    </source>
</evidence>
<evidence type="ECO:0008006" key="5">
    <source>
        <dbReference type="Google" id="ProtNLM"/>
    </source>
</evidence>
<feature type="transmembrane region" description="Helical" evidence="2">
    <location>
        <begin position="563"/>
        <end position="584"/>
    </location>
</feature>
<sequence length="702" mass="78365">MSQERKGSVPLQMLNSSRADRRSSRGSPSPARLNVPRARPVLDRRQPSIRLRRLPSTGDLRQPLNQAQDQRQRSRSRGSSSTPQGRARGNSALEPVEAQTISENVVDDTKEGNRRRSMSEPQRMQRSDKSTYNLAPDAARDFARNRGRGPSSPMSPLDEEAVRVATLGDDPNALEAGVPHEAARRPGLRTRANTAARAALGINAMNNYNERRRNNAQEPNADNTEYENGLVDFLDVVDPEVATLSTLTNVQNSLFIPDLGGFLNRRPTYTVTRDPRVVTEQDSSASEEQTDTDEDTADRAPMSRSVTITSHLSGTEGHYAVLPHGITLDGWSAAERQELNDHVRHLLHSRRAAFKRGMKGFGQYVRRPLGFFVTLYAFLITIFGLLWVLFLIGWISVGGRQKYLINIIDNIMVALFAVIGDGLAPFRAVDTYHMIYIAHYHYLTWNLRKQRNLPDLEDQNDLPGLKPKIPNDDESVYADGQEELVEDTHEQVVLTPEQQAKLKHHQDKFSKSHTFYKPHETSTHHAFPLKLLVTIVVLLDCHSLLQIALGTCTWAISYHVRPFALTTVILCFSLTCNITGGILISVGDRKTRKKDVVERMFRQQLTEQAMHKIEKRRKREQQRNSDLEHLVTPHESAIDIEEAERDGKPIAITHDAKSPMSSSSSSSPTATTGTTAAPDPKTKRLGEASLPVAATASVAGAY</sequence>
<dbReference type="EMBL" id="JBFMKM010000008">
    <property type="protein sequence ID" value="KAL1304564.1"/>
    <property type="molecule type" value="Genomic_DNA"/>
</dbReference>
<dbReference type="Pfam" id="PF11204">
    <property type="entry name" value="DUF2985"/>
    <property type="match status" value="1"/>
</dbReference>
<dbReference type="GeneID" id="95977241"/>
<proteinExistence type="predicted"/>
<dbReference type="PANTHER" id="PTHR35872">
    <property type="entry name" value="INTEGRAL MEMBRANE PROTEIN (AFU_ORTHOLOGUE AFUA_5G07110)"/>
    <property type="match status" value="1"/>
</dbReference>
<feature type="compositionally biased region" description="Low complexity" evidence="1">
    <location>
        <begin position="77"/>
        <end position="86"/>
    </location>
</feature>
<dbReference type="Proteomes" id="UP001562354">
    <property type="component" value="Unassembled WGS sequence"/>
</dbReference>
<evidence type="ECO:0000313" key="4">
    <source>
        <dbReference type="Proteomes" id="UP001562354"/>
    </source>
</evidence>
<feature type="region of interest" description="Disordered" evidence="1">
    <location>
        <begin position="608"/>
        <end position="702"/>
    </location>
</feature>
<feature type="compositionally biased region" description="Low complexity" evidence="1">
    <location>
        <begin position="658"/>
        <end position="679"/>
    </location>
</feature>
<name>A0ABR3PEY5_9PEZI</name>
<dbReference type="PANTHER" id="PTHR35872:SF2">
    <property type="entry name" value="INTEGRAL MEMBRANE PROTEIN (AFU_ORTHOLOGUE AFUA_5G07110)"/>
    <property type="match status" value="1"/>
</dbReference>
<feature type="compositionally biased region" description="Basic and acidic residues" evidence="1">
    <location>
        <begin position="107"/>
        <end position="129"/>
    </location>
</feature>
<reference evidence="3 4" key="1">
    <citation type="submission" date="2024-07" db="EMBL/GenBank/DDBJ databases">
        <title>Draft sequence of the Neodothiora populina.</title>
        <authorList>
            <person name="Drown D.D."/>
            <person name="Schuette U.S."/>
            <person name="Buechlein A.B."/>
            <person name="Rusch D.R."/>
            <person name="Winton L.W."/>
            <person name="Adams G.A."/>
        </authorList>
    </citation>
    <scope>NUCLEOTIDE SEQUENCE [LARGE SCALE GENOMIC DNA]</scope>
    <source>
        <strain evidence="3 4">CPC 39397</strain>
    </source>
</reference>